<dbReference type="AlphaFoldDB" id="A0AAV4SXQ6"/>
<dbReference type="Proteomes" id="UP001054837">
    <property type="component" value="Unassembled WGS sequence"/>
</dbReference>
<accession>A0AAV4SXQ6</accession>
<evidence type="ECO:0000313" key="1">
    <source>
        <dbReference type="EMBL" id="GIY38704.1"/>
    </source>
</evidence>
<protein>
    <submittedName>
        <fullName evidence="1">Uncharacterized protein</fullName>
    </submittedName>
</protein>
<comment type="caution">
    <text evidence="1">The sequence shown here is derived from an EMBL/GenBank/DDBJ whole genome shotgun (WGS) entry which is preliminary data.</text>
</comment>
<sequence>MKQNGSILQEHRTVDKQILSVVNYQRNSSVSVLQQKNRVVPFATKSTGGKTDLIGGQLQIDLLTQQNISETLNSFYDLACNICGCHKDANLAEKDRLTVGFRSGERDAGE</sequence>
<dbReference type="EMBL" id="BPLQ01008660">
    <property type="protein sequence ID" value="GIY38704.1"/>
    <property type="molecule type" value="Genomic_DNA"/>
</dbReference>
<name>A0AAV4SXQ6_9ARAC</name>
<proteinExistence type="predicted"/>
<evidence type="ECO:0000313" key="2">
    <source>
        <dbReference type="Proteomes" id="UP001054837"/>
    </source>
</evidence>
<reference evidence="1 2" key="1">
    <citation type="submission" date="2021-06" db="EMBL/GenBank/DDBJ databases">
        <title>Caerostris darwini draft genome.</title>
        <authorList>
            <person name="Kono N."/>
            <person name="Arakawa K."/>
        </authorList>
    </citation>
    <scope>NUCLEOTIDE SEQUENCE [LARGE SCALE GENOMIC DNA]</scope>
</reference>
<organism evidence="1 2">
    <name type="scientific">Caerostris darwini</name>
    <dbReference type="NCBI Taxonomy" id="1538125"/>
    <lineage>
        <taxon>Eukaryota</taxon>
        <taxon>Metazoa</taxon>
        <taxon>Ecdysozoa</taxon>
        <taxon>Arthropoda</taxon>
        <taxon>Chelicerata</taxon>
        <taxon>Arachnida</taxon>
        <taxon>Araneae</taxon>
        <taxon>Araneomorphae</taxon>
        <taxon>Entelegynae</taxon>
        <taxon>Araneoidea</taxon>
        <taxon>Araneidae</taxon>
        <taxon>Caerostris</taxon>
    </lineage>
</organism>
<keyword evidence="2" id="KW-1185">Reference proteome</keyword>
<gene>
    <name evidence="1" type="ORF">CDAR_574861</name>
</gene>